<dbReference type="InterPro" id="IPR011010">
    <property type="entry name" value="DNA_brk_join_enz"/>
</dbReference>
<reference evidence="8 9" key="1">
    <citation type="submission" date="2024-02" db="EMBL/GenBank/DDBJ databases">
        <title>A novel Gemmatimonadota bacterium.</title>
        <authorList>
            <person name="Du Z.-J."/>
            <person name="Ye Y.-Q."/>
        </authorList>
    </citation>
    <scope>NUCLEOTIDE SEQUENCE [LARGE SCALE GENOMIC DNA]</scope>
    <source>
        <strain evidence="8 9">DH-20</strain>
    </source>
</reference>
<dbReference type="InterPro" id="IPR044068">
    <property type="entry name" value="CB"/>
</dbReference>
<dbReference type="Gene3D" id="1.10.150.130">
    <property type="match status" value="1"/>
</dbReference>
<dbReference type="Pfam" id="PF00589">
    <property type="entry name" value="Phage_integrase"/>
    <property type="match status" value="1"/>
</dbReference>
<evidence type="ECO:0000259" key="7">
    <source>
        <dbReference type="PROSITE" id="PS51900"/>
    </source>
</evidence>
<dbReference type="SUPFAM" id="SSF47823">
    <property type="entry name" value="lambda integrase-like, N-terminal domain"/>
    <property type="match status" value="1"/>
</dbReference>
<dbReference type="SUPFAM" id="SSF56349">
    <property type="entry name" value="DNA breaking-rejoining enzymes"/>
    <property type="match status" value="1"/>
</dbReference>
<accession>A0ABU9EEC7</accession>
<dbReference type="RefSeq" id="WP_405287437.1">
    <property type="nucleotide sequence ID" value="NZ_JBBHLI010000011.1"/>
</dbReference>
<keyword evidence="3 5" id="KW-0238">DNA-binding</keyword>
<name>A0ABU9EEC7_9BACT</name>
<evidence type="ECO:0000313" key="8">
    <source>
        <dbReference type="EMBL" id="MEK9502492.1"/>
    </source>
</evidence>
<dbReference type="PROSITE" id="PS51900">
    <property type="entry name" value="CB"/>
    <property type="match status" value="1"/>
</dbReference>
<keyword evidence="4" id="KW-0233">DNA recombination</keyword>
<dbReference type="InterPro" id="IPR010998">
    <property type="entry name" value="Integrase_recombinase_N"/>
</dbReference>
<dbReference type="Proteomes" id="UP001484239">
    <property type="component" value="Unassembled WGS sequence"/>
</dbReference>
<feature type="domain" description="Core-binding (CB)" evidence="7">
    <location>
        <begin position="103"/>
        <end position="188"/>
    </location>
</feature>
<evidence type="ECO:0000256" key="2">
    <source>
        <dbReference type="ARBA" id="ARBA00022908"/>
    </source>
</evidence>
<protein>
    <submittedName>
        <fullName evidence="8">Tyrosine-type recombinase/integrase</fullName>
    </submittedName>
</protein>
<dbReference type="EMBL" id="JBBHLI010000011">
    <property type="protein sequence ID" value="MEK9502492.1"/>
    <property type="molecule type" value="Genomic_DNA"/>
</dbReference>
<comment type="caution">
    <text evidence="8">The sequence shown here is derived from an EMBL/GenBank/DDBJ whole genome shotgun (WGS) entry which is preliminary data.</text>
</comment>
<organism evidence="8 9">
    <name type="scientific">Gaopeijia maritima</name>
    <dbReference type="NCBI Taxonomy" id="3119007"/>
    <lineage>
        <taxon>Bacteria</taxon>
        <taxon>Pseudomonadati</taxon>
        <taxon>Gemmatimonadota</taxon>
        <taxon>Longimicrobiia</taxon>
        <taxon>Gaopeijiales</taxon>
        <taxon>Gaopeijiaceae</taxon>
        <taxon>Gaopeijia</taxon>
    </lineage>
</organism>
<evidence type="ECO:0000259" key="6">
    <source>
        <dbReference type="PROSITE" id="PS51898"/>
    </source>
</evidence>
<proteinExistence type="inferred from homology"/>
<dbReference type="InterPro" id="IPR050090">
    <property type="entry name" value="Tyrosine_recombinase_XerCD"/>
</dbReference>
<dbReference type="PANTHER" id="PTHR30349:SF64">
    <property type="entry name" value="PROPHAGE INTEGRASE INTD-RELATED"/>
    <property type="match status" value="1"/>
</dbReference>
<dbReference type="PANTHER" id="PTHR30349">
    <property type="entry name" value="PHAGE INTEGRASE-RELATED"/>
    <property type="match status" value="1"/>
</dbReference>
<dbReference type="Pfam" id="PF13495">
    <property type="entry name" value="Phage_int_SAM_4"/>
    <property type="match status" value="1"/>
</dbReference>
<evidence type="ECO:0000313" key="9">
    <source>
        <dbReference type="Proteomes" id="UP001484239"/>
    </source>
</evidence>
<evidence type="ECO:0000256" key="1">
    <source>
        <dbReference type="ARBA" id="ARBA00008857"/>
    </source>
</evidence>
<gene>
    <name evidence="8" type="ORF">WI372_15980</name>
</gene>
<sequence length="392" mass="43955">MLRASLLRMAIDPTPLPAREPRCDVTVRIRSDRLEISLGAGWTARDLALIRALPGRRWDPEARVWIVPDPKSALARLESVFDSGRLRRIDPAVGEREGRAGPDPEGDPLQRVVDGLMLRGYSPRTRKVYLGHVRRFLEWSGETLDSLPADPGRLAERYILELVGSRQVSRSYHSQVVSALRFLFETVLGRPRLALAIPRPKKEQRLPTVLGQPEVARLLAAPRNLKHRTLLLLLYSSGLRVGELVRLRPEDVDADRGLLRVRRGKGGKDRYTLLARRAVEAIAVYRAAYPTDRWLFPGATPGRHLTTRSVQKVVARAAEAAGIARTVTPHMLRHSFATHLLEGGTNLRIIQDLLGHASARTTQTYTHVARSTLESVRSPLDNLMAPEPRERK</sequence>
<evidence type="ECO:0000256" key="3">
    <source>
        <dbReference type="ARBA" id="ARBA00023125"/>
    </source>
</evidence>
<keyword evidence="2" id="KW-0229">DNA integration</keyword>
<keyword evidence="9" id="KW-1185">Reference proteome</keyword>
<dbReference type="Gene3D" id="1.10.443.10">
    <property type="entry name" value="Intergrase catalytic core"/>
    <property type="match status" value="1"/>
</dbReference>
<evidence type="ECO:0000256" key="4">
    <source>
        <dbReference type="ARBA" id="ARBA00023172"/>
    </source>
</evidence>
<dbReference type="InterPro" id="IPR002104">
    <property type="entry name" value="Integrase_catalytic"/>
</dbReference>
<evidence type="ECO:0000256" key="5">
    <source>
        <dbReference type="PROSITE-ProRule" id="PRU01248"/>
    </source>
</evidence>
<dbReference type="InterPro" id="IPR004107">
    <property type="entry name" value="Integrase_SAM-like_N"/>
</dbReference>
<dbReference type="InterPro" id="IPR013762">
    <property type="entry name" value="Integrase-like_cat_sf"/>
</dbReference>
<feature type="domain" description="Tyr recombinase" evidence="6">
    <location>
        <begin position="205"/>
        <end position="378"/>
    </location>
</feature>
<comment type="similarity">
    <text evidence="1">Belongs to the 'phage' integrase family.</text>
</comment>
<dbReference type="PROSITE" id="PS51898">
    <property type="entry name" value="TYR_RECOMBINASE"/>
    <property type="match status" value="1"/>
</dbReference>